<dbReference type="Gene3D" id="3.40.50.720">
    <property type="entry name" value="NAD(P)-binding Rossmann-like Domain"/>
    <property type="match status" value="2"/>
</dbReference>
<keyword evidence="3" id="KW-0520">NAD</keyword>
<dbReference type="InterPro" id="IPR006139">
    <property type="entry name" value="D-isomer_2_OHA_DH_cat_dom"/>
</dbReference>
<dbReference type="Pfam" id="PF00389">
    <property type="entry name" value="2-Hacid_dh"/>
    <property type="match status" value="1"/>
</dbReference>
<evidence type="ECO:0000259" key="6">
    <source>
        <dbReference type="Pfam" id="PF02826"/>
    </source>
</evidence>
<evidence type="ECO:0000256" key="4">
    <source>
        <dbReference type="RuleBase" id="RU003719"/>
    </source>
</evidence>
<feature type="domain" description="D-isomer specific 2-hydroxyacid dehydrogenase catalytic" evidence="5">
    <location>
        <begin position="39"/>
        <end position="362"/>
    </location>
</feature>
<dbReference type="SUPFAM" id="SSF52283">
    <property type="entry name" value="Formate/glycerate dehydrogenase catalytic domain-like"/>
    <property type="match status" value="1"/>
</dbReference>
<evidence type="ECO:0000256" key="2">
    <source>
        <dbReference type="ARBA" id="ARBA00023002"/>
    </source>
</evidence>
<dbReference type="GO" id="GO:0051287">
    <property type="term" value="F:NAD binding"/>
    <property type="evidence" value="ECO:0007669"/>
    <property type="project" value="InterPro"/>
</dbReference>
<dbReference type="AlphaFoldDB" id="A0A2V3IWA9"/>
<dbReference type="CDD" id="cd12183">
    <property type="entry name" value="LDH_like_2"/>
    <property type="match status" value="1"/>
</dbReference>
<dbReference type="InterPro" id="IPR006140">
    <property type="entry name" value="D-isomer_DH_NAD-bd"/>
</dbReference>
<dbReference type="Pfam" id="PF02826">
    <property type="entry name" value="2-Hacid_dh_C"/>
    <property type="match status" value="1"/>
</dbReference>
<dbReference type="STRING" id="448386.A0A2V3IWA9"/>
<dbReference type="OrthoDB" id="298012at2759"/>
<protein>
    <submittedName>
        <fullName evidence="7">2-hydroxyacid dehydrogenase-like</fullName>
    </submittedName>
</protein>
<gene>
    <name evidence="7" type="ORF">BWQ96_03874</name>
</gene>
<organism evidence="7 8">
    <name type="scientific">Gracilariopsis chorda</name>
    <dbReference type="NCBI Taxonomy" id="448386"/>
    <lineage>
        <taxon>Eukaryota</taxon>
        <taxon>Rhodophyta</taxon>
        <taxon>Florideophyceae</taxon>
        <taxon>Rhodymeniophycidae</taxon>
        <taxon>Gracilariales</taxon>
        <taxon>Gracilariaceae</taxon>
        <taxon>Gracilariopsis</taxon>
    </lineage>
</organism>
<dbReference type="GO" id="GO:0016616">
    <property type="term" value="F:oxidoreductase activity, acting on the CH-OH group of donors, NAD or NADP as acceptor"/>
    <property type="evidence" value="ECO:0007669"/>
    <property type="project" value="InterPro"/>
</dbReference>
<dbReference type="InterPro" id="IPR058205">
    <property type="entry name" value="D-LDH-like"/>
</dbReference>
<proteinExistence type="inferred from homology"/>
<dbReference type="InterPro" id="IPR029753">
    <property type="entry name" value="D-isomer_DH_CS"/>
</dbReference>
<dbReference type="PANTHER" id="PTHR43026">
    <property type="entry name" value="2-HYDROXYACID DEHYDROGENASE HOMOLOG 1-RELATED"/>
    <property type="match status" value="1"/>
</dbReference>
<dbReference type="PANTHER" id="PTHR43026:SF1">
    <property type="entry name" value="2-HYDROXYACID DEHYDROGENASE HOMOLOG 1-RELATED"/>
    <property type="match status" value="1"/>
</dbReference>
<comment type="caution">
    <text evidence="7">The sequence shown here is derived from an EMBL/GenBank/DDBJ whole genome shotgun (WGS) entry which is preliminary data.</text>
</comment>
<comment type="similarity">
    <text evidence="1 4">Belongs to the D-isomer specific 2-hydroxyacid dehydrogenase family.</text>
</comment>
<dbReference type="InterPro" id="IPR036291">
    <property type="entry name" value="NAD(P)-bd_dom_sf"/>
</dbReference>
<dbReference type="EMBL" id="NBIV01000040">
    <property type="protein sequence ID" value="PXF46375.1"/>
    <property type="molecule type" value="Genomic_DNA"/>
</dbReference>
<feature type="domain" description="D-isomer specific 2-hydroxyacid dehydrogenase NAD-binding" evidence="6">
    <location>
        <begin position="150"/>
        <end position="337"/>
    </location>
</feature>
<keyword evidence="2 4" id="KW-0560">Oxidoreductase</keyword>
<accession>A0A2V3IWA9</accession>
<name>A0A2V3IWA9_9FLOR</name>
<dbReference type="PROSITE" id="PS00671">
    <property type="entry name" value="D_2_HYDROXYACID_DH_3"/>
    <property type="match status" value="1"/>
</dbReference>
<keyword evidence="8" id="KW-1185">Reference proteome</keyword>
<sequence length="373" mass="41118">MLKTTNFNSFHPHFLLGTYSPHFVMTETTGLPKEQPIRVVVYSSKRYERDFLHKNPQIAKIAPNVQLEFLAPRLDANTASLAAGAQAVCIFVNDSADAAAIETLAKNGTKCLLLRCAGFNQVDLKAAKAYGVTVLRVPQYSPYAVAEFAVALLLTIVRKTHKAYNRTRESNFALNGLLGFDIHGKTVGVCGTGNIGLLFAKIMLGFGARVIGYDLYPSDAAREMGVEYVSYDELLAQSDVISLHCPLFPSTRHMINAAAIEKMKRGVILINTSRGELVDKNALIYGLRRGIIGGCGMDVIEGEEELFFDDHTGEILEDEKILTLQSLPNVLITPHIAFCTDTAISNIWTATYQNVLAYTERNRDAPLKNQVRM</sequence>
<evidence type="ECO:0000259" key="5">
    <source>
        <dbReference type="Pfam" id="PF00389"/>
    </source>
</evidence>
<evidence type="ECO:0000256" key="1">
    <source>
        <dbReference type="ARBA" id="ARBA00005854"/>
    </source>
</evidence>
<dbReference type="SUPFAM" id="SSF51735">
    <property type="entry name" value="NAD(P)-binding Rossmann-fold domains"/>
    <property type="match status" value="1"/>
</dbReference>
<evidence type="ECO:0000313" key="7">
    <source>
        <dbReference type="EMBL" id="PXF46375.1"/>
    </source>
</evidence>
<dbReference type="PROSITE" id="PS00670">
    <property type="entry name" value="D_2_HYDROXYACID_DH_2"/>
    <property type="match status" value="1"/>
</dbReference>
<evidence type="ECO:0000256" key="3">
    <source>
        <dbReference type="ARBA" id="ARBA00023027"/>
    </source>
</evidence>
<reference evidence="7 8" key="1">
    <citation type="journal article" date="2018" name="Mol. Biol. Evol.">
        <title>Analysis of the draft genome of the red seaweed Gracilariopsis chorda provides insights into genome size evolution in Rhodophyta.</title>
        <authorList>
            <person name="Lee J."/>
            <person name="Yang E.C."/>
            <person name="Graf L."/>
            <person name="Yang J.H."/>
            <person name="Qiu H."/>
            <person name="Zel Zion U."/>
            <person name="Chan C.X."/>
            <person name="Stephens T.G."/>
            <person name="Weber A.P.M."/>
            <person name="Boo G.H."/>
            <person name="Boo S.M."/>
            <person name="Kim K.M."/>
            <person name="Shin Y."/>
            <person name="Jung M."/>
            <person name="Lee S.J."/>
            <person name="Yim H.S."/>
            <person name="Lee J.H."/>
            <person name="Bhattacharya D."/>
            <person name="Yoon H.S."/>
        </authorList>
    </citation>
    <scope>NUCLEOTIDE SEQUENCE [LARGE SCALE GENOMIC DNA]</scope>
    <source>
        <strain evidence="7 8">SKKU-2015</strain>
        <tissue evidence="7">Whole body</tissue>
    </source>
</reference>
<evidence type="ECO:0000313" key="8">
    <source>
        <dbReference type="Proteomes" id="UP000247409"/>
    </source>
</evidence>
<dbReference type="Proteomes" id="UP000247409">
    <property type="component" value="Unassembled WGS sequence"/>
</dbReference>